<reference evidence="3" key="1">
    <citation type="journal article" date="2014" name="Int. J. Syst. Evol. Microbiol.">
        <title>Complete genome sequence of Corynebacterium casei LMG S-19264T (=DSM 44701T), isolated from a smear-ripened cheese.</title>
        <authorList>
            <consortium name="US DOE Joint Genome Institute (JGI-PGF)"/>
            <person name="Walter F."/>
            <person name="Albersmeier A."/>
            <person name="Kalinowski J."/>
            <person name="Ruckert C."/>
        </authorList>
    </citation>
    <scope>NUCLEOTIDE SEQUENCE</scope>
    <source>
        <strain evidence="3">JCM 14371</strain>
    </source>
</reference>
<dbReference type="PANTHER" id="PTHR44520:SF2">
    <property type="entry name" value="RESPONSE REGULATOR RCP1"/>
    <property type="match status" value="1"/>
</dbReference>
<feature type="modified residue" description="4-aspartylphosphate" evidence="1">
    <location>
        <position position="58"/>
    </location>
</feature>
<name>A0A917UNK9_9DEIO</name>
<sequence length="137" mass="15393">MPDFTVLLVEDNANEAMLMEEACLMSDQPFRMQLARDGVEAIAALRDERDVPGLVLLDLNMPRMNGLEVLRVMKRDPLLRAVPVVILTNSASPEDVDRCYEAGANAYVTKPLDVLEFFADVQKLLNYWRDVAITPTP</sequence>
<comment type="caution">
    <text evidence="3">The sequence shown here is derived from an EMBL/GenBank/DDBJ whole genome shotgun (WGS) entry which is preliminary data.</text>
</comment>
<dbReference type="PANTHER" id="PTHR44520">
    <property type="entry name" value="RESPONSE REGULATOR RCP1-RELATED"/>
    <property type="match status" value="1"/>
</dbReference>
<proteinExistence type="predicted"/>
<accession>A0A917UNK9</accession>
<evidence type="ECO:0000313" key="4">
    <source>
        <dbReference type="Proteomes" id="UP000635726"/>
    </source>
</evidence>
<gene>
    <name evidence="3" type="ORF">GCM10008939_13210</name>
</gene>
<organism evidence="3 4">
    <name type="scientific">Deinococcus aquiradiocola</name>
    <dbReference type="NCBI Taxonomy" id="393059"/>
    <lineage>
        <taxon>Bacteria</taxon>
        <taxon>Thermotogati</taxon>
        <taxon>Deinococcota</taxon>
        <taxon>Deinococci</taxon>
        <taxon>Deinococcales</taxon>
        <taxon>Deinococcaceae</taxon>
        <taxon>Deinococcus</taxon>
    </lineage>
</organism>
<dbReference type="AlphaFoldDB" id="A0A917UNK9"/>
<protein>
    <submittedName>
        <fullName evidence="3">Response regulator</fullName>
    </submittedName>
</protein>
<evidence type="ECO:0000313" key="3">
    <source>
        <dbReference type="EMBL" id="GGJ70152.1"/>
    </source>
</evidence>
<dbReference type="EMBL" id="BMOE01000003">
    <property type="protein sequence ID" value="GGJ70152.1"/>
    <property type="molecule type" value="Genomic_DNA"/>
</dbReference>
<keyword evidence="4" id="KW-1185">Reference proteome</keyword>
<dbReference type="RefSeq" id="WP_188961482.1">
    <property type="nucleotide sequence ID" value="NZ_BMOE01000003.1"/>
</dbReference>
<dbReference type="Gene3D" id="3.40.50.2300">
    <property type="match status" value="1"/>
</dbReference>
<dbReference type="SMART" id="SM00448">
    <property type="entry name" value="REC"/>
    <property type="match status" value="1"/>
</dbReference>
<reference evidence="3" key="2">
    <citation type="submission" date="2020-09" db="EMBL/GenBank/DDBJ databases">
        <authorList>
            <person name="Sun Q."/>
            <person name="Ohkuma M."/>
        </authorList>
    </citation>
    <scope>NUCLEOTIDE SEQUENCE</scope>
    <source>
        <strain evidence="3">JCM 14371</strain>
    </source>
</reference>
<dbReference type="SUPFAM" id="SSF52172">
    <property type="entry name" value="CheY-like"/>
    <property type="match status" value="1"/>
</dbReference>
<feature type="domain" description="Response regulatory" evidence="2">
    <location>
        <begin position="5"/>
        <end position="125"/>
    </location>
</feature>
<evidence type="ECO:0000259" key="2">
    <source>
        <dbReference type="PROSITE" id="PS50110"/>
    </source>
</evidence>
<dbReference type="InterPro" id="IPR001789">
    <property type="entry name" value="Sig_transdc_resp-reg_receiver"/>
</dbReference>
<evidence type="ECO:0000256" key="1">
    <source>
        <dbReference type="PROSITE-ProRule" id="PRU00169"/>
    </source>
</evidence>
<keyword evidence="1" id="KW-0597">Phosphoprotein</keyword>
<dbReference type="InterPro" id="IPR052893">
    <property type="entry name" value="TCS_response_regulator"/>
</dbReference>
<dbReference type="InterPro" id="IPR011006">
    <property type="entry name" value="CheY-like_superfamily"/>
</dbReference>
<dbReference type="GO" id="GO:0000160">
    <property type="term" value="P:phosphorelay signal transduction system"/>
    <property type="evidence" value="ECO:0007669"/>
    <property type="project" value="InterPro"/>
</dbReference>
<dbReference type="PROSITE" id="PS50110">
    <property type="entry name" value="RESPONSE_REGULATORY"/>
    <property type="match status" value="1"/>
</dbReference>
<dbReference type="CDD" id="cd17557">
    <property type="entry name" value="REC_Rcp-like"/>
    <property type="match status" value="1"/>
</dbReference>
<dbReference type="Pfam" id="PF00072">
    <property type="entry name" value="Response_reg"/>
    <property type="match status" value="1"/>
</dbReference>
<dbReference type="Proteomes" id="UP000635726">
    <property type="component" value="Unassembled WGS sequence"/>
</dbReference>